<dbReference type="EMBL" id="JANAVB010033820">
    <property type="protein sequence ID" value="KAJ6807438.1"/>
    <property type="molecule type" value="Genomic_DNA"/>
</dbReference>
<dbReference type="SMART" id="SM00448">
    <property type="entry name" value="REC"/>
    <property type="match status" value="1"/>
</dbReference>
<dbReference type="Pfam" id="PF06203">
    <property type="entry name" value="CCT"/>
    <property type="match status" value="1"/>
</dbReference>
<dbReference type="InterPro" id="IPR011006">
    <property type="entry name" value="CheY-like_superfamily"/>
</dbReference>
<evidence type="ECO:0000256" key="8">
    <source>
        <dbReference type="SAM" id="MobiDB-lite"/>
    </source>
</evidence>
<feature type="region of interest" description="Disordered" evidence="8">
    <location>
        <begin position="519"/>
        <end position="547"/>
    </location>
</feature>
<reference evidence="11" key="1">
    <citation type="journal article" date="2023" name="GigaByte">
        <title>Genome assembly of the bearded iris, Iris pallida Lam.</title>
        <authorList>
            <person name="Bruccoleri R.E."/>
            <person name="Oakeley E.J."/>
            <person name="Faust A.M.E."/>
            <person name="Altorfer M."/>
            <person name="Dessus-Babus S."/>
            <person name="Burckhardt D."/>
            <person name="Oertli M."/>
            <person name="Naumann U."/>
            <person name="Petersen F."/>
            <person name="Wong J."/>
        </authorList>
    </citation>
    <scope>NUCLEOTIDE SEQUENCE</scope>
    <source>
        <strain evidence="11">GSM-AAB239-AS_SAM_17_03QT</strain>
    </source>
</reference>
<feature type="compositionally biased region" description="Basic and acidic residues" evidence="8">
    <location>
        <begin position="195"/>
        <end position="205"/>
    </location>
</feature>
<dbReference type="Gene3D" id="3.40.50.2300">
    <property type="match status" value="1"/>
</dbReference>
<feature type="domain" description="CCT" evidence="10">
    <location>
        <begin position="494"/>
        <end position="536"/>
    </location>
</feature>
<evidence type="ECO:0000256" key="6">
    <source>
        <dbReference type="PROSITE-ProRule" id="PRU00169"/>
    </source>
</evidence>
<keyword evidence="4" id="KW-0090">Biological rhythms</keyword>
<feature type="compositionally biased region" description="Polar residues" evidence="8">
    <location>
        <begin position="230"/>
        <end position="242"/>
    </location>
</feature>
<dbReference type="InterPro" id="IPR001789">
    <property type="entry name" value="Sig_transdc_resp-reg_receiver"/>
</dbReference>
<comment type="caution">
    <text evidence="6">Lacks conserved residue(s) required for the propagation of feature annotation.</text>
</comment>
<dbReference type="Proteomes" id="UP001140949">
    <property type="component" value="Unassembled WGS sequence"/>
</dbReference>
<feature type="domain" description="Response regulatory" evidence="9">
    <location>
        <begin position="36"/>
        <end position="154"/>
    </location>
</feature>
<evidence type="ECO:0000256" key="2">
    <source>
        <dbReference type="ARBA" id="ARBA00010330"/>
    </source>
</evidence>
<protein>
    <submittedName>
        <fullName evidence="11">Two-component response regulator-like PRR95</fullName>
    </submittedName>
</protein>
<evidence type="ECO:0000259" key="9">
    <source>
        <dbReference type="PROSITE" id="PS50110"/>
    </source>
</evidence>
<evidence type="ECO:0000256" key="4">
    <source>
        <dbReference type="ARBA" id="ARBA00023108"/>
    </source>
</evidence>
<evidence type="ECO:0000256" key="1">
    <source>
        <dbReference type="ARBA" id="ARBA00004123"/>
    </source>
</evidence>
<evidence type="ECO:0000313" key="11">
    <source>
        <dbReference type="EMBL" id="KAJ6807438.1"/>
    </source>
</evidence>
<dbReference type="PROSITE" id="PS50110">
    <property type="entry name" value="RESPONSE_REGULATORY"/>
    <property type="match status" value="1"/>
</dbReference>
<dbReference type="InterPro" id="IPR010402">
    <property type="entry name" value="CCT_domain"/>
</dbReference>
<evidence type="ECO:0000256" key="3">
    <source>
        <dbReference type="ARBA" id="ARBA00023012"/>
    </source>
</evidence>
<dbReference type="Pfam" id="PF00072">
    <property type="entry name" value="Response_reg"/>
    <property type="match status" value="1"/>
</dbReference>
<evidence type="ECO:0000256" key="7">
    <source>
        <dbReference type="PROSITE-ProRule" id="PRU00357"/>
    </source>
</evidence>
<dbReference type="PANTHER" id="PTHR43874:SF146">
    <property type="entry name" value="TWO-COMPONENT RESPONSE REGULATOR-LIKE APRR9"/>
    <property type="match status" value="1"/>
</dbReference>
<evidence type="ECO:0000259" key="10">
    <source>
        <dbReference type="PROSITE" id="PS51017"/>
    </source>
</evidence>
<dbReference type="GO" id="GO:0048511">
    <property type="term" value="P:rhythmic process"/>
    <property type="evidence" value="ECO:0007669"/>
    <property type="project" value="UniProtKB-KW"/>
</dbReference>
<evidence type="ECO:0000256" key="5">
    <source>
        <dbReference type="ARBA" id="ARBA00023242"/>
    </source>
</evidence>
<comment type="caution">
    <text evidence="11">The sequence shown here is derived from an EMBL/GenBank/DDBJ whole genome shotgun (WGS) entry which is preliminary data.</text>
</comment>
<comment type="subcellular location">
    <subcellularLocation>
        <location evidence="1 7">Nucleus</location>
    </subcellularLocation>
</comment>
<dbReference type="GO" id="GO:0005634">
    <property type="term" value="C:nucleus"/>
    <property type="evidence" value="ECO:0007669"/>
    <property type="project" value="UniProtKB-SubCell"/>
</dbReference>
<gene>
    <name evidence="11" type="ORF">M6B38_170145</name>
</gene>
<evidence type="ECO:0000313" key="12">
    <source>
        <dbReference type="Proteomes" id="UP001140949"/>
    </source>
</evidence>
<keyword evidence="5 7" id="KW-0539">Nucleus</keyword>
<dbReference type="SUPFAM" id="SSF52172">
    <property type="entry name" value="CheY-like"/>
    <property type="match status" value="1"/>
</dbReference>
<dbReference type="InterPro" id="IPR045279">
    <property type="entry name" value="ARR-like"/>
</dbReference>
<sequence length="547" mass="60029">MFWEGKEAEEVTVVGREEEGEAGQVASFLIPQGSLRVLVVEGDDSTRQIIAALLKKCNYKVASVSDGMEGWKLLKEKPHSIDLVLAEVEVPSVSGLDLLTLIMDDESCKNIPVIMMSSKDSMSIVYKCMLKGAADFLVKPIRRNELRNLWQHVWRRHSLTDSHAANQDGNLAKRKHEDISGKEKNSGGHVHPTKTNKECSEKGSDAESSCTRSDMDAESTYKRIGHNGGKQIQLNGSSQQLHEGQAAEEVKPFVGKCMPNELLATESVDDHNLVSVTPIKEAINLIGVMESQPDNGYGARGGCDDDVRSISGDHREKLDDEDAGCRPSPMPLLELSLRRYRSSSFEGGSGECSKLNHSGSSPFQLYNSRTAVPRKLTPTTSPADRDDQGHGSSSSAMRWWHGAAAPDMNVENAASHGVGFSTQIGKAIHKDSSHRPFLKDVNADQLQDEQVHVRSGDGNFCSTDIATDSCNASGEADANGARKLTDAASRSSLREAALSKFRMKRKDRCFEKKVRYQSRKKLAEQRPRVKGQFVRHVQPAPPPPTEV</sequence>
<organism evidence="11 12">
    <name type="scientific">Iris pallida</name>
    <name type="common">Sweet iris</name>
    <dbReference type="NCBI Taxonomy" id="29817"/>
    <lineage>
        <taxon>Eukaryota</taxon>
        <taxon>Viridiplantae</taxon>
        <taxon>Streptophyta</taxon>
        <taxon>Embryophyta</taxon>
        <taxon>Tracheophyta</taxon>
        <taxon>Spermatophyta</taxon>
        <taxon>Magnoliopsida</taxon>
        <taxon>Liliopsida</taxon>
        <taxon>Asparagales</taxon>
        <taxon>Iridaceae</taxon>
        <taxon>Iridoideae</taxon>
        <taxon>Irideae</taxon>
        <taxon>Iris</taxon>
    </lineage>
</organism>
<keyword evidence="12" id="KW-1185">Reference proteome</keyword>
<keyword evidence="3" id="KW-0902">Two-component regulatory system</keyword>
<accession>A0AAX6EU22</accession>
<dbReference type="GO" id="GO:0009736">
    <property type="term" value="P:cytokinin-activated signaling pathway"/>
    <property type="evidence" value="ECO:0007669"/>
    <property type="project" value="InterPro"/>
</dbReference>
<dbReference type="GO" id="GO:0000160">
    <property type="term" value="P:phosphorelay signal transduction system"/>
    <property type="evidence" value="ECO:0007669"/>
    <property type="project" value="UniProtKB-KW"/>
</dbReference>
<reference evidence="11" key="2">
    <citation type="submission" date="2023-04" db="EMBL/GenBank/DDBJ databases">
        <authorList>
            <person name="Bruccoleri R.E."/>
            <person name="Oakeley E.J."/>
            <person name="Faust A.-M."/>
            <person name="Dessus-Babus S."/>
            <person name="Altorfer M."/>
            <person name="Burckhardt D."/>
            <person name="Oertli M."/>
            <person name="Naumann U."/>
            <person name="Petersen F."/>
            <person name="Wong J."/>
        </authorList>
    </citation>
    <scope>NUCLEOTIDE SEQUENCE</scope>
    <source>
        <strain evidence="11">GSM-AAB239-AS_SAM_17_03QT</strain>
        <tissue evidence="11">Leaf</tissue>
    </source>
</reference>
<dbReference type="AlphaFoldDB" id="A0AAX6EU22"/>
<feature type="compositionally biased region" description="Basic and acidic residues" evidence="8">
    <location>
        <begin position="175"/>
        <end position="186"/>
    </location>
</feature>
<feature type="region of interest" description="Disordered" evidence="8">
    <location>
        <begin position="374"/>
        <end position="395"/>
    </location>
</feature>
<proteinExistence type="inferred from homology"/>
<dbReference type="PANTHER" id="PTHR43874">
    <property type="entry name" value="TWO-COMPONENT RESPONSE REGULATOR"/>
    <property type="match status" value="1"/>
</dbReference>
<comment type="similarity">
    <text evidence="2">Belongs to the ARR-like family.</text>
</comment>
<feature type="region of interest" description="Disordered" evidence="8">
    <location>
        <begin position="164"/>
        <end position="247"/>
    </location>
</feature>
<name>A0AAX6EU22_IRIPA</name>
<dbReference type="PROSITE" id="PS51017">
    <property type="entry name" value="CCT"/>
    <property type="match status" value="1"/>
</dbReference>